<evidence type="ECO:0000313" key="3">
    <source>
        <dbReference type="Proteomes" id="UP000230423"/>
    </source>
</evidence>
<dbReference type="SUPFAM" id="SSF52777">
    <property type="entry name" value="CoA-dependent acyltransferases"/>
    <property type="match status" value="1"/>
</dbReference>
<dbReference type="AlphaFoldDB" id="A0A2G9UM90"/>
<dbReference type="Proteomes" id="UP000230423">
    <property type="component" value="Unassembled WGS sequence"/>
</dbReference>
<dbReference type="OrthoDB" id="537444at2759"/>
<sequence>MFGSVTDFTAIINPPQSCILAIGGAETKLVPCEEQGREIATPLLLAQRFLVEAREDKKGCIRVSLAVDNLICYN</sequence>
<keyword evidence="3" id="KW-1185">Reference proteome</keyword>
<evidence type="ECO:0000259" key="1">
    <source>
        <dbReference type="Pfam" id="PF00198"/>
    </source>
</evidence>
<reference evidence="2 3" key="1">
    <citation type="submission" date="2015-09" db="EMBL/GenBank/DDBJ databases">
        <title>Draft genome of the parasitic nematode Teladorsagia circumcincta isolate WARC Sus (inbred).</title>
        <authorList>
            <person name="Mitreva M."/>
        </authorList>
    </citation>
    <scope>NUCLEOTIDE SEQUENCE [LARGE SCALE GENOMIC DNA]</scope>
    <source>
        <strain evidence="2 3">S</strain>
    </source>
</reference>
<dbReference type="EMBL" id="KZ345974">
    <property type="protein sequence ID" value="PIO71358.1"/>
    <property type="molecule type" value="Genomic_DNA"/>
</dbReference>
<proteinExistence type="predicted"/>
<organism evidence="2 3">
    <name type="scientific">Teladorsagia circumcincta</name>
    <name type="common">Brown stomach worm</name>
    <name type="synonym">Ostertagia circumcincta</name>
    <dbReference type="NCBI Taxonomy" id="45464"/>
    <lineage>
        <taxon>Eukaryota</taxon>
        <taxon>Metazoa</taxon>
        <taxon>Ecdysozoa</taxon>
        <taxon>Nematoda</taxon>
        <taxon>Chromadorea</taxon>
        <taxon>Rhabditida</taxon>
        <taxon>Rhabditina</taxon>
        <taxon>Rhabditomorpha</taxon>
        <taxon>Strongyloidea</taxon>
        <taxon>Trichostrongylidae</taxon>
        <taxon>Teladorsagia</taxon>
    </lineage>
</organism>
<dbReference type="Pfam" id="PF00198">
    <property type="entry name" value="2-oxoacid_dh"/>
    <property type="match status" value="1"/>
</dbReference>
<protein>
    <recommendedName>
        <fullName evidence="1">2-oxoacid dehydrogenase acyltransferase catalytic domain-containing protein</fullName>
    </recommendedName>
</protein>
<dbReference type="InterPro" id="IPR023213">
    <property type="entry name" value="CAT-like_dom_sf"/>
</dbReference>
<dbReference type="Gene3D" id="3.30.559.10">
    <property type="entry name" value="Chloramphenicol acetyltransferase-like domain"/>
    <property type="match status" value="1"/>
</dbReference>
<name>A0A2G9UM90_TELCI</name>
<feature type="domain" description="2-oxoacid dehydrogenase acyltransferase catalytic" evidence="1">
    <location>
        <begin position="1"/>
        <end position="35"/>
    </location>
</feature>
<accession>A0A2G9UM90</accession>
<gene>
    <name evidence="2" type="ORF">TELCIR_06745</name>
</gene>
<dbReference type="GO" id="GO:0016746">
    <property type="term" value="F:acyltransferase activity"/>
    <property type="evidence" value="ECO:0007669"/>
    <property type="project" value="InterPro"/>
</dbReference>
<dbReference type="InterPro" id="IPR001078">
    <property type="entry name" value="2-oxoacid_DH_actylTfrase"/>
</dbReference>
<evidence type="ECO:0000313" key="2">
    <source>
        <dbReference type="EMBL" id="PIO71358.1"/>
    </source>
</evidence>